<dbReference type="Pfam" id="PF00856">
    <property type="entry name" value="SET"/>
    <property type="match status" value="1"/>
</dbReference>
<accession>A0A8J7NRH3</accession>
<evidence type="ECO:0000256" key="8">
    <source>
        <dbReference type="ARBA" id="ARBA00022679"/>
    </source>
</evidence>
<dbReference type="Gene3D" id="3.30.40.10">
    <property type="entry name" value="Zinc/RING finger domain, C3HC4 (zinc finger)"/>
    <property type="match status" value="4"/>
</dbReference>
<dbReference type="Pfam" id="PF23004">
    <property type="entry name" value="PHDvar_NSD"/>
    <property type="match status" value="1"/>
</dbReference>
<evidence type="ECO:0000256" key="6">
    <source>
        <dbReference type="ARBA" id="ARBA00022553"/>
    </source>
</evidence>
<dbReference type="PROSITE" id="PS50868">
    <property type="entry name" value="POST_SET"/>
    <property type="match status" value="1"/>
</dbReference>
<dbReference type="InterPro" id="IPR059153">
    <property type="entry name" value="NSD_PHD-1st"/>
</dbReference>
<dbReference type="PROSITE" id="PS01359">
    <property type="entry name" value="ZF_PHD_1"/>
    <property type="match status" value="2"/>
</dbReference>
<dbReference type="SMART" id="SM00508">
    <property type="entry name" value="PostSET"/>
    <property type="match status" value="1"/>
</dbReference>
<evidence type="ECO:0000256" key="4">
    <source>
        <dbReference type="ARBA" id="ARBA00022454"/>
    </source>
</evidence>
<dbReference type="SUPFAM" id="SSF63748">
    <property type="entry name" value="Tudor/PWWP/MBT"/>
    <property type="match status" value="2"/>
</dbReference>
<evidence type="ECO:0000256" key="11">
    <source>
        <dbReference type="ARBA" id="ARBA00022737"/>
    </source>
</evidence>
<evidence type="ECO:0000256" key="1">
    <source>
        <dbReference type="ARBA" id="ARBA00004123"/>
    </source>
</evidence>
<evidence type="ECO:0000259" key="27">
    <source>
        <dbReference type="PROSITE" id="PS50812"/>
    </source>
</evidence>
<dbReference type="Pfam" id="PF23011">
    <property type="entry name" value="PHD-1st_NSD"/>
    <property type="match status" value="1"/>
</dbReference>
<dbReference type="SMART" id="SM00293">
    <property type="entry name" value="PWWP"/>
    <property type="match status" value="2"/>
</dbReference>
<keyword evidence="10" id="KW-0479">Metal-binding</keyword>
<comment type="caution">
    <text evidence="30">The sequence shown here is derived from an EMBL/GenBank/DDBJ whole genome shotgun (WGS) entry which is preliminary data.</text>
</comment>
<keyword evidence="12 23" id="KW-0863">Zinc-finger</keyword>
<dbReference type="FunFam" id="2.170.270.10:FF:000002">
    <property type="entry name" value="Histone-lysine N-methyltransferase"/>
    <property type="match status" value="1"/>
</dbReference>
<evidence type="ECO:0000256" key="15">
    <source>
        <dbReference type="ARBA" id="ARBA00023015"/>
    </source>
</evidence>
<feature type="region of interest" description="Disordered" evidence="24">
    <location>
        <begin position="429"/>
        <end position="537"/>
    </location>
</feature>
<feature type="non-terminal residue" evidence="30">
    <location>
        <position position="1"/>
    </location>
</feature>
<dbReference type="GO" id="GO:0003712">
    <property type="term" value="F:transcription coregulator activity"/>
    <property type="evidence" value="ECO:0007669"/>
    <property type="project" value="UniProtKB-ARBA"/>
</dbReference>
<sequence>MDLNAKGSSLPLMPEHLSPVSMKQAPEALSSRKSQAAGVEMSADPAILMDKAAAAQLVATLQDTVIQISGERLKDLTSRVLNGEQDKLPKLCAAEPPPLLKGGDPPTPHASPPKKGDSPEIKLKITKTVANGKPRVASGSSAGTACKVGHSCISPPPLASSSVELRLCTTCAGMKTCGNASLSRLGLDTTSAEERDLAEAQMRHQRFPVAGAPMRPLRADQRFPSPPSGRWNLAPFPIFGFLCSSDLILPCLWWRETTNLIVKERVSPAQEPLKESEGELSAKFSVGDVVWTKVSGYPWWPCMVTKDPALSNHIKLKAVNSRTSVQYHVQFFGNAPEHGYIFEKSIVPFGGEQQYRELCQESARPCTARSDKKKLPKSVPAKLRAQWEIGIMQAKEAAGMETGERLAKFTFAYVNGRPQLSPRVLGDLGLEERAPGDPAALPRGPPAAPHRRSTSWTKRTPTVKAPGRIRAGKGRQWPLKRRKAVSTASKQKEDQAQPDDQAVAEPLDVSKENGKDSLAPKLKGRKGRRRLHPRQAVKKAQLEDAFVEVSLSESSAPLGPVEFSRSVTLNVKVQTCCTSGGSSLVARSCRRLEFAYVRALFKLGASDPSSSPQRRRSLGGAAVSRPTRLRGEKQFRKDMCRFLTGENTGCDWPRGQAGLCDHGFELWSFHLLSVHLIGGGGAEDEGVGLDTLSCQHIGCTYNPPPTVARHPGGCEAGACPPGGVESSALRSRRLGGRRPGRRVRKAKPCAHRELRKKSDLVGSPKLTHPKRLGKRPLDGAEEDKVEQPRKRARLNSVLRRRRKEKKLRKYWDAAVLTSAQRERFNRPADNLAYKRSFGSLVGETPVIGGRSKPLEQRQPAKKRKRASAGRPSLSPASKRPSPAAAHGESSGEERPVSPCESTDDAPPETSASAKRAERGSAAKKENVCQVCELPGEALLLCEGQCCGAFHPRCVGLKEKPPGKFLCQECTTGVRPCFSCKQAAAELKRCVVPQCGRFYHEACVRQSALTVFENKGFRCPLHVCLSCHVSHPSRLKAKKGKMLRCVRCPVAYHAGDQCIAAGCELLTSSSIICTNHFTAKKGYSHHTHVNVSWCFVCSKGGSLLCCESCPAAFHPDCLNIGMPDGSWYCNDCKAGKKPKYRDIIWVKLGSYRWWPAEIRHPRGIPTNIQHLRHELGEFPVFFFGSKDYFWTHQARVFPYMEGDRGSKYQRNGIGKVFKNALLEAEMRFKEIKMEREAKEAQENDRKPPPYKYIKVNKPCGKVQIHTADISEIPKCNCKPMDEKPCGFESECLNRMLMYECHPAVCPAGASCQNQGFTKRQYPETKIIKTAGKGWGLVAKRDIKKGEFVNEYVGELIDEEECRARIKYAQENDITHFYMLTIDKDRIIDAGLKGNYSRFMNHSCQPNCETQKWTVNGDTRVGLFAVCDIPAGTELTFNYNLDCLGNEKTVCRCGAPNCSGFLGDRPKNAPSSASEDKGKKAKKKLRRRRARHEGKKSEDECFRCGDGGQLVLCDKKGCTKAYHLSCLDLTKRPFGRWDCPWHHCDVCGKNSVAFCQLCPNSFCKAHQEGALRPWGTSGQLCCQEHEDQELHPSLDRKEAEAERPPADRQRPPKNSKKA</sequence>
<dbReference type="InterPro" id="IPR046341">
    <property type="entry name" value="SET_dom_sf"/>
</dbReference>
<evidence type="ECO:0000256" key="23">
    <source>
        <dbReference type="PROSITE-ProRule" id="PRU00146"/>
    </source>
</evidence>
<dbReference type="SMART" id="SM00317">
    <property type="entry name" value="SET"/>
    <property type="match status" value="1"/>
</dbReference>
<feature type="domain" description="PWWP" evidence="27">
    <location>
        <begin position="286"/>
        <end position="351"/>
    </location>
</feature>
<dbReference type="PROSITE" id="PS50016">
    <property type="entry name" value="ZF_PHD_2"/>
    <property type="match status" value="2"/>
</dbReference>
<keyword evidence="6" id="KW-0597">Phosphoprotein</keyword>
<feature type="domain" description="SET" evidence="26">
    <location>
        <begin position="1321"/>
        <end position="1438"/>
    </location>
</feature>
<dbReference type="InterPro" id="IPR013083">
    <property type="entry name" value="Znf_RING/FYVE/PHD"/>
</dbReference>
<evidence type="ECO:0000256" key="22">
    <source>
        <dbReference type="ARBA" id="ARBA00081785"/>
    </source>
</evidence>
<evidence type="ECO:0000256" key="16">
    <source>
        <dbReference type="ARBA" id="ARBA00023159"/>
    </source>
</evidence>
<keyword evidence="11" id="KW-0677">Repeat</keyword>
<dbReference type="InterPro" id="IPR019787">
    <property type="entry name" value="Znf_PHD-finger"/>
</dbReference>
<dbReference type="GO" id="GO:0140954">
    <property type="term" value="F:histone H3K36 dimethyltransferase activity"/>
    <property type="evidence" value="ECO:0007669"/>
    <property type="project" value="UniProtKB-EC"/>
</dbReference>
<evidence type="ECO:0000256" key="10">
    <source>
        <dbReference type="ARBA" id="ARBA00022723"/>
    </source>
</evidence>
<keyword evidence="7 30" id="KW-0489">Methyltransferase</keyword>
<dbReference type="InterPro" id="IPR006560">
    <property type="entry name" value="AWS_dom"/>
</dbReference>
<evidence type="ECO:0000256" key="24">
    <source>
        <dbReference type="SAM" id="MobiDB-lite"/>
    </source>
</evidence>
<feature type="region of interest" description="Disordered" evidence="24">
    <location>
        <begin position="1465"/>
        <end position="1489"/>
    </location>
</feature>
<feature type="domain" description="PHD-type" evidence="25">
    <location>
        <begin position="1090"/>
        <end position="1134"/>
    </location>
</feature>
<proteinExistence type="predicted"/>
<dbReference type="InterPro" id="IPR000313">
    <property type="entry name" value="PWWP_dom"/>
</dbReference>
<dbReference type="SUPFAM" id="SSF82199">
    <property type="entry name" value="SET domain"/>
    <property type="match status" value="1"/>
</dbReference>
<dbReference type="InterPro" id="IPR047437">
    <property type="entry name" value="SET_NSD2"/>
</dbReference>
<evidence type="ECO:0000259" key="26">
    <source>
        <dbReference type="PROSITE" id="PS50280"/>
    </source>
</evidence>
<evidence type="ECO:0000256" key="3">
    <source>
        <dbReference type="ARBA" id="ARBA00018028"/>
    </source>
</evidence>
<dbReference type="SMART" id="SM00570">
    <property type="entry name" value="AWS"/>
    <property type="match status" value="1"/>
</dbReference>
<dbReference type="GO" id="GO:0005694">
    <property type="term" value="C:chromosome"/>
    <property type="evidence" value="ECO:0007669"/>
    <property type="project" value="UniProtKB-SubCell"/>
</dbReference>
<dbReference type="FunFam" id="3.30.40.10:FF:000093">
    <property type="entry name" value="Histone-lysine N-methyltransferase"/>
    <property type="match status" value="1"/>
</dbReference>
<evidence type="ECO:0000256" key="21">
    <source>
        <dbReference type="ARBA" id="ARBA00080495"/>
    </source>
</evidence>
<evidence type="ECO:0000256" key="19">
    <source>
        <dbReference type="ARBA" id="ARBA00050654"/>
    </source>
</evidence>
<evidence type="ECO:0000256" key="17">
    <source>
        <dbReference type="ARBA" id="ARBA00023163"/>
    </source>
</evidence>
<evidence type="ECO:0000256" key="20">
    <source>
        <dbReference type="ARBA" id="ARBA00066810"/>
    </source>
</evidence>
<dbReference type="PROSITE" id="PS50280">
    <property type="entry name" value="SET"/>
    <property type="match status" value="1"/>
</dbReference>
<dbReference type="SUPFAM" id="SSF57903">
    <property type="entry name" value="FYVE/PHD zinc finger"/>
    <property type="match status" value="3"/>
</dbReference>
<name>A0A8J7NRH3_ATRSP</name>
<organism evidence="30 31">
    <name type="scientific">Atractosteus spatula</name>
    <name type="common">Alligator gar</name>
    <name type="synonym">Lepisosteus spatula</name>
    <dbReference type="NCBI Taxonomy" id="7917"/>
    <lineage>
        <taxon>Eukaryota</taxon>
        <taxon>Metazoa</taxon>
        <taxon>Chordata</taxon>
        <taxon>Craniata</taxon>
        <taxon>Vertebrata</taxon>
        <taxon>Euteleostomi</taxon>
        <taxon>Actinopterygii</taxon>
        <taxon>Neopterygii</taxon>
        <taxon>Holostei</taxon>
        <taxon>Semionotiformes</taxon>
        <taxon>Lepisosteidae</taxon>
        <taxon>Atractosteus</taxon>
    </lineage>
</organism>
<dbReference type="SMART" id="SM00249">
    <property type="entry name" value="PHD"/>
    <property type="match status" value="4"/>
</dbReference>
<feature type="domain" description="PHD-type" evidence="25">
    <location>
        <begin position="925"/>
        <end position="972"/>
    </location>
</feature>
<evidence type="ECO:0000259" key="25">
    <source>
        <dbReference type="PROSITE" id="PS50016"/>
    </source>
</evidence>
<feature type="non-terminal residue" evidence="30">
    <location>
        <position position="1616"/>
    </location>
</feature>
<dbReference type="FunFam" id="2.30.30.140:FF:000057">
    <property type="entry name" value="Histone-lysine N-methyltransferase NSD2"/>
    <property type="match status" value="1"/>
</dbReference>
<evidence type="ECO:0000256" key="18">
    <source>
        <dbReference type="ARBA" id="ARBA00023242"/>
    </source>
</evidence>
<keyword evidence="13" id="KW-0862">Zinc</keyword>
<evidence type="ECO:0000256" key="12">
    <source>
        <dbReference type="ARBA" id="ARBA00022771"/>
    </source>
</evidence>
<dbReference type="InterPro" id="IPR055197">
    <property type="entry name" value="PHDvar_NSD"/>
</dbReference>
<dbReference type="Pfam" id="PF17982">
    <property type="entry name" value="C5HCH"/>
    <property type="match status" value="1"/>
</dbReference>
<dbReference type="InterPro" id="IPR041306">
    <property type="entry name" value="C5HCH"/>
</dbReference>
<keyword evidence="5" id="KW-0678">Repressor</keyword>
<dbReference type="Pfam" id="PF00855">
    <property type="entry name" value="PWWP"/>
    <property type="match status" value="2"/>
</dbReference>
<feature type="compositionally biased region" description="Basic residues" evidence="24">
    <location>
        <begin position="470"/>
        <end position="484"/>
    </location>
</feature>
<dbReference type="GO" id="GO:0032259">
    <property type="term" value="P:methylation"/>
    <property type="evidence" value="ECO:0007669"/>
    <property type="project" value="UniProtKB-KW"/>
</dbReference>
<dbReference type="GO" id="GO:0008270">
    <property type="term" value="F:zinc ion binding"/>
    <property type="evidence" value="ECO:0007669"/>
    <property type="project" value="UniProtKB-KW"/>
</dbReference>
<dbReference type="InterPro" id="IPR019786">
    <property type="entry name" value="Zinc_finger_PHD-type_CS"/>
</dbReference>
<feature type="region of interest" description="Disordered" evidence="24">
    <location>
        <begin position="87"/>
        <end position="120"/>
    </location>
</feature>
<comment type="catalytic activity">
    <reaction evidence="19">
        <text>L-lysyl(36)-[histone H3] + 2 S-adenosyl-L-methionine = N(6),N(6)-dimethyl-L-lysyl(36)-[histone H3] + 2 S-adenosyl-L-homocysteine + 2 H(+)</text>
        <dbReference type="Rhea" id="RHEA:60308"/>
        <dbReference type="Rhea" id="RHEA-COMP:9785"/>
        <dbReference type="Rhea" id="RHEA-COMP:9787"/>
        <dbReference type="ChEBI" id="CHEBI:15378"/>
        <dbReference type="ChEBI" id="CHEBI:29969"/>
        <dbReference type="ChEBI" id="CHEBI:57856"/>
        <dbReference type="ChEBI" id="CHEBI:59789"/>
        <dbReference type="ChEBI" id="CHEBI:61976"/>
        <dbReference type="EC" id="2.1.1.357"/>
    </reaction>
</comment>
<feature type="compositionally biased region" description="Basic residues" evidence="24">
    <location>
        <begin position="730"/>
        <end position="749"/>
    </location>
</feature>
<dbReference type="FunFam" id="3.30.40.10:FF:000153">
    <property type="entry name" value="Histone-lysine N-methyltransferase NSD2"/>
    <property type="match status" value="1"/>
</dbReference>
<keyword evidence="9" id="KW-0949">S-adenosyl-L-methionine</keyword>
<feature type="compositionally biased region" description="Basic and acidic residues" evidence="24">
    <location>
        <begin position="1588"/>
        <end position="1608"/>
    </location>
</feature>
<dbReference type="InterPro" id="IPR001965">
    <property type="entry name" value="Znf_PHD"/>
</dbReference>
<evidence type="ECO:0000256" key="14">
    <source>
        <dbReference type="ARBA" id="ARBA00022853"/>
    </source>
</evidence>
<keyword evidence="14" id="KW-0156">Chromatin regulator</keyword>
<dbReference type="Pfam" id="PF00628">
    <property type="entry name" value="PHD"/>
    <property type="match status" value="1"/>
</dbReference>
<dbReference type="Pfam" id="PF17907">
    <property type="entry name" value="AWS"/>
    <property type="match status" value="1"/>
</dbReference>
<feature type="compositionally biased region" description="Basic and acidic residues" evidence="24">
    <location>
        <begin position="750"/>
        <end position="759"/>
    </location>
</feature>
<dbReference type="PANTHER" id="PTHR22884">
    <property type="entry name" value="SET DOMAIN PROTEINS"/>
    <property type="match status" value="1"/>
</dbReference>
<dbReference type="EC" id="2.1.1.357" evidence="20"/>
<dbReference type="InterPro" id="IPR011011">
    <property type="entry name" value="Znf_FYVE_PHD"/>
</dbReference>
<keyword evidence="8" id="KW-0808">Transferase</keyword>
<dbReference type="FunFam" id="3.30.40.10:FF:000201">
    <property type="entry name" value="Histone-lysine N-methyltransferase"/>
    <property type="match status" value="1"/>
</dbReference>
<dbReference type="Gene3D" id="2.170.270.10">
    <property type="entry name" value="SET domain"/>
    <property type="match status" value="1"/>
</dbReference>
<evidence type="ECO:0000256" key="13">
    <source>
        <dbReference type="ARBA" id="ARBA00022833"/>
    </source>
</evidence>
<feature type="compositionally biased region" description="Basic residues" evidence="24">
    <location>
        <begin position="522"/>
        <end position="537"/>
    </location>
</feature>
<keyword evidence="18" id="KW-0539">Nucleus</keyword>
<dbReference type="CDD" id="cd19211">
    <property type="entry name" value="SET_NSD2"/>
    <property type="match status" value="1"/>
</dbReference>
<feature type="region of interest" description="Disordered" evidence="24">
    <location>
        <begin position="606"/>
        <end position="627"/>
    </location>
</feature>
<dbReference type="Pfam" id="PF22908">
    <property type="entry name" value="PHD_NSD"/>
    <property type="match status" value="1"/>
</dbReference>
<dbReference type="PROSITE" id="PS51215">
    <property type="entry name" value="AWS"/>
    <property type="match status" value="1"/>
</dbReference>
<feature type="compositionally biased region" description="Pro residues" evidence="24">
    <location>
        <begin position="95"/>
        <end position="111"/>
    </location>
</feature>
<feature type="compositionally biased region" description="Low complexity" evidence="24">
    <location>
        <begin position="871"/>
        <end position="885"/>
    </location>
</feature>
<feature type="region of interest" description="Disordered" evidence="24">
    <location>
        <begin position="841"/>
        <end position="918"/>
    </location>
</feature>
<feature type="domain" description="AWS" evidence="29">
    <location>
        <begin position="1269"/>
        <end position="1319"/>
    </location>
</feature>
<comment type="subcellular location">
    <subcellularLocation>
        <location evidence="2">Chromosome</location>
    </subcellularLocation>
    <subcellularLocation>
        <location evidence="1">Nucleus</location>
    </subcellularLocation>
</comment>
<feature type="compositionally biased region" description="Basic residues" evidence="24">
    <location>
        <begin position="1477"/>
        <end position="1489"/>
    </location>
</feature>
<dbReference type="InterPro" id="IPR050777">
    <property type="entry name" value="SET2_Histone-Lys_MeTrsfase"/>
</dbReference>
<evidence type="ECO:0000256" key="7">
    <source>
        <dbReference type="ARBA" id="ARBA00022603"/>
    </source>
</evidence>
<dbReference type="InterPro" id="IPR001214">
    <property type="entry name" value="SET_dom"/>
</dbReference>
<feature type="region of interest" description="Disordered" evidence="24">
    <location>
        <begin position="725"/>
        <end position="805"/>
    </location>
</feature>
<keyword evidence="4" id="KW-0158">Chromosome</keyword>
<evidence type="ECO:0000313" key="30">
    <source>
        <dbReference type="EMBL" id="MBN3318242.1"/>
    </source>
</evidence>
<feature type="compositionally biased region" description="Basic residues" evidence="24">
    <location>
        <begin position="790"/>
        <end position="805"/>
    </location>
</feature>
<protein>
    <recommendedName>
        <fullName evidence="3">Histone-lysine N-methyltransferase, H3 lysine-36 specific</fullName>
        <ecNumber evidence="20">2.1.1.357</ecNumber>
    </recommendedName>
    <alternativeName>
        <fullName evidence="21">H3-K36-HMTase</fullName>
    </alternativeName>
    <alternativeName>
        <fullName evidence="22">Nuclear receptor-binding SET domain-containing protein 1</fullName>
    </alternativeName>
</protein>
<keyword evidence="15" id="KW-0805">Transcription regulation</keyword>
<dbReference type="FunFam" id="3.30.40.10:FF:000025">
    <property type="entry name" value="Histone-lysine N-methyltransferase"/>
    <property type="match status" value="1"/>
</dbReference>
<feature type="domain" description="Post-SET" evidence="28">
    <location>
        <begin position="1445"/>
        <end position="1461"/>
    </location>
</feature>
<feature type="domain" description="PWWP" evidence="27">
    <location>
        <begin position="1139"/>
        <end position="1201"/>
    </location>
</feature>
<dbReference type="GO" id="GO:0016922">
    <property type="term" value="F:nuclear receptor binding"/>
    <property type="evidence" value="ECO:0007669"/>
    <property type="project" value="UniProtKB-ARBA"/>
</dbReference>
<dbReference type="GO" id="GO:0005654">
    <property type="term" value="C:nucleoplasm"/>
    <property type="evidence" value="ECO:0007669"/>
    <property type="project" value="UniProtKB-ARBA"/>
</dbReference>
<evidence type="ECO:0000256" key="9">
    <source>
        <dbReference type="ARBA" id="ARBA00022691"/>
    </source>
</evidence>
<evidence type="ECO:0000259" key="29">
    <source>
        <dbReference type="PROSITE" id="PS51215"/>
    </source>
</evidence>
<dbReference type="EMBL" id="JAAWVO010038897">
    <property type="protein sequence ID" value="MBN3318242.1"/>
    <property type="molecule type" value="Genomic_DNA"/>
</dbReference>
<evidence type="ECO:0000259" key="28">
    <source>
        <dbReference type="PROSITE" id="PS50868"/>
    </source>
</evidence>
<keyword evidence="31" id="KW-1185">Reference proteome</keyword>
<keyword evidence="17" id="KW-0804">Transcription</keyword>
<dbReference type="Proteomes" id="UP000736164">
    <property type="component" value="Unassembled WGS sequence"/>
</dbReference>
<dbReference type="FunFam" id="2.30.30.140:FF:000004">
    <property type="entry name" value="Histone-lysine N-methyltransferase"/>
    <property type="match status" value="1"/>
</dbReference>
<dbReference type="InterPro" id="IPR055198">
    <property type="entry name" value="NSD_PHD"/>
</dbReference>
<feature type="region of interest" description="Disordered" evidence="24">
    <location>
        <begin position="1588"/>
        <end position="1616"/>
    </location>
</feature>
<keyword evidence="16" id="KW-0010">Activator</keyword>
<evidence type="ECO:0000256" key="2">
    <source>
        <dbReference type="ARBA" id="ARBA00004286"/>
    </source>
</evidence>
<gene>
    <name evidence="30" type="primary">Nsd2</name>
    <name evidence="30" type="ORF">GTO95_0018250</name>
</gene>
<dbReference type="PROSITE" id="PS50812">
    <property type="entry name" value="PWWP"/>
    <property type="match status" value="2"/>
</dbReference>
<reference evidence="30" key="1">
    <citation type="journal article" date="2021" name="Cell">
        <title>Tracing the genetic footprints of vertebrate landing in non-teleost ray-finned fishes.</title>
        <authorList>
            <person name="Bi X."/>
            <person name="Wang K."/>
            <person name="Yang L."/>
            <person name="Pan H."/>
            <person name="Jiang H."/>
            <person name="Wei Q."/>
            <person name="Fang M."/>
            <person name="Yu H."/>
            <person name="Zhu C."/>
            <person name="Cai Y."/>
            <person name="He Y."/>
            <person name="Gan X."/>
            <person name="Zeng H."/>
            <person name="Yu D."/>
            <person name="Zhu Y."/>
            <person name="Jiang H."/>
            <person name="Qiu Q."/>
            <person name="Yang H."/>
            <person name="Zhang Y.E."/>
            <person name="Wang W."/>
            <person name="Zhu M."/>
            <person name="He S."/>
            <person name="Zhang G."/>
        </authorList>
    </citation>
    <scope>NUCLEOTIDE SEQUENCE</scope>
    <source>
        <strain evidence="30">Allg_001</strain>
    </source>
</reference>
<evidence type="ECO:0000313" key="31">
    <source>
        <dbReference type="Proteomes" id="UP000736164"/>
    </source>
</evidence>
<evidence type="ECO:0000256" key="5">
    <source>
        <dbReference type="ARBA" id="ARBA00022491"/>
    </source>
</evidence>
<dbReference type="InterPro" id="IPR003616">
    <property type="entry name" value="Post-SET_dom"/>
</dbReference>
<dbReference type="Gene3D" id="2.30.30.140">
    <property type="match status" value="2"/>
</dbReference>